<dbReference type="PANTHER" id="PTHR24198:SF165">
    <property type="entry name" value="ANKYRIN REPEAT-CONTAINING PROTEIN-RELATED"/>
    <property type="match status" value="1"/>
</dbReference>
<feature type="domain" description="Caspase family p20" evidence="7">
    <location>
        <begin position="19"/>
        <end position="161"/>
    </location>
</feature>
<feature type="repeat" description="ANK" evidence="4">
    <location>
        <begin position="1159"/>
        <end position="1191"/>
    </location>
</feature>
<feature type="repeat" description="ANK" evidence="4">
    <location>
        <begin position="1482"/>
        <end position="1509"/>
    </location>
</feature>
<dbReference type="Pfam" id="PF00656">
    <property type="entry name" value="Peptidase_C14"/>
    <property type="match status" value="1"/>
</dbReference>
<dbReference type="PRINTS" id="PR01415">
    <property type="entry name" value="ANKYRIN"/>
</dbReference>
<protein>
    <recommendedName>
        <fullName evidence="10">Caspase family p20 domain-containing protein</fullName>
    </recommendedName>
</protein>
<sequence>MDKDKDKYFGYITDEAGNPARTWVLVIHHDFENTEDARAGNEIDVSKLCSTFTKRNCRFRDLKSKTKDEILSYLESGEKLFALFEENNENESNPDMLMIFILSHGSTGGTIFTDNLVEEPKDPDQPFEEYHTHDVWNGLMAMPRLQDCIKLIFFGPCRGLSGEIRLPASKESLEKNAVDNKSMWFSVQPNCENFIIFYSTVETVRAQRNSSGTWLVTALCAELDCMTKDLDLIDFLTRVKRRICDKTTINNEIGQTPQLQFSKHNAFTVSSFPLEETSDAKSRTPRDHLVKPDRYHFYSWKSSKHLLFRRGRALIFNDKNHTSEAKEIQISFKCLDFETKIYSVSRLKRVVREVISVHNSGLFEDGAIVICVLARLLQNSEFGLTIATSEDKRVAVNEITHSFIGTKSMDLAGKPKLFFFLDGGYRDDSTLIGSTPEDYVMEANNHGEIYTFFGVARSEEDNILSGFINELRNPELMRGLSLQEAVVNLLRRYEEPSGEIQFQIVSTLCRLVDFPPCRNAYVVPTFQTKNNLKTAVNFQDMVAKMINVALQPEERWLTRTWLLLTGTGIGKTAATLELARRLRETLPDTFLVITFSFRKYTNYFYDLKMECEGDFKPWPDWSLEFLQLVLEKDSESSDQLRIKIKERNVFLLADGFDEICPEYENIAVNLLLQFNEARLPLWVTSRNHGVFRIQDKIFKCEEFDLRPLTREEQVELLKIFLYKDNAECAALLDKFNGGGKSDFTGTPMQLKLVAEINDQVRTFDGGLNSLYHQFVLSKIQFYLEDYCGTKKSHKKYESSMLEAMDVLVELTVASYFFQDQKVSREIIRRQHDINHIGIVRFSINEEKKLESVTFEHQTYAEFLLSVLFLSKCGHNLSKSSEPLCQFIDGVPLSDLLLQIKFDQVRSFIDSYFLGAAGEARFEATELEKSTASALQQRKIDLMAFVCKEGHCNLFKLLFESKIRENFGDIKTLLNTPYEYVFNGNTYSYYPVFSACLSNEMLALRMLELGAYLDLVHPDRCRTENNTSILHVAAKRNFTKMADKIVDLYPGLLYEKGKRNMLPVEIAASRGNLEFVKVLINKLDSENMKNFMRQLALRRASINGHTEMVLYLMGEDFDLKKDVYGDTPLCCAAQGGMVDLVRALLEKIPDAANEAHVCTYGKTAVHAACQSNQVEVLQILYDNGASLSSKYHKRARTPLHTAVSTKSFNCIKYLIDQGEDINVKDSRGETLTHDAASVGQLETLQLLKEYGADFYAESLEYQILDRFPLKLTPLDRAALQPHIDCLNYLLDFPYSVEMKKQSMWLTLARASGDIKEIKNAIKLFQERGLSTDTDLTNGETPIIVLAQRSYMFSPLARLTEINNEEYMDKHDPYAPFFHLRAYPYDFVGDSSLNPFIDCIKYLIDIGADVNVVSEKKGSALHIAAGNGDVPLVVLLLSHGAQPFITSNPFGDTPLHSAAKNGCLEVVKILLSQEGVDVNPVSTKDGTPVLLALKEGNTAVVEYLLTFGAKVQTPYFHIAEMRYYTLALLAAEMGLRRELEVILGVAPFDDDQVQLDTALIGAARGGNVDLLHDLVQMGASFVARSDLKFIGSPLTVAVLAGKKESIKALFELMDLETQKAEAITALETAVEIENTKLAFLPQEEGDIFLTEEADSWSFVDIVEYFFSLDLLHGAAETILENIKNENVRNRLLNRRSRRNRLLNRKKLLVNTLH</sequence>
<evidence type="ECO:0000256" key="3">
    <source>
        <dbReference type="ARBA" id="ARBA00023043"/>
    </source>
</evidence>
<dbReference type="PROSITE" id="PS50297">
    <property type="entry name" value="ANK_REP_REGION"/>
    <property type="match status" value="6"/>
</dbReference>
<dbReference type="PANTHER" id="PTHR24198">
    <property type="entry name" value="ANKYRIN REPEAT AND PROTEIN KINASE DOMAIN-CONTAINING PROTEIN"/>
    <property type="match status" value="1"/>
</dbReference>
<dbReference type="SUPFAM" id="SSF52129">
    <property type="entry name" value="Caspase-like"/>
    <property type="match status" value="2"/>
</dbReference>
<gene>
    <name evidence="8" type="ORF">CLODIP_2_CD11572</name>
</gene>
<feature type="repeat" description="ANK" evidence="4">
    <location>
        <begin position="1226"/>
        <end position="1258"/>
    </location>
</feature>
<reference evidence="8 9" key="1">
    <citation type="submission" date="2020-04" db="EMBL/GenBank/DDBJ databases">
        <authorList>
            <person name="Alioto T."/>
            <person name="Alioto T."/>
            <person name="Gomez Garrido J."/>
        </authorList>
    </citation>
    <scope>NUCLEOTIDE SEQUENCE [LARGE SCALE GENOMIC DNA]</scope>
</reference>
<dbReference type="Gene3D" id="1.25.40.20">
    <property type="entry name" value="Ankyrin repeat-containing domain"/>
    <property type="match status" value="4"/>
</dbReference>
<accession>A0A8S1DF71</accession>
<dbReference type="Gene3D" id="3.40.50.300">
    <property type="entry name" value="P-loop containing nucleotide triphosphate hydrolases"/>
    <property type="match status" value="1"/>
</dbReference>
<feature type="repeat" description="ANK" evidence="4">
    <location>
        <begin position="1193"/>
        <end position="1225"/>
    </location>
</feature>
<dbReference type="OrthoDB" id="194358at2759"/>
<dbReference type="SMART" id="SM00248">
    <property type="entry name" value="ANK"/>
    <property type="match status" value="13"/>
</dbReference>
<evidence type="ECO:0000259" key="7">
    <source>
        <dbReference type="PROSITE" id="PS50208"/>
    </source>
</evidence>
<comment type="caution">
    <text evidence="8">The sequence shown here is derived from an EMBL/GenBank/DDBJ whole genome shotgun (WGS) entry which is preliminary data.</text>
</comment>
<proteinExistence type="inferred from homology"/>
<evidence type="ECO:0000313" key="8">
    <source>
        <dbReference type="EMBL" id="CAB3379766.1"/>
    </source>
</evidence>
<dbReference type="Proteomes" id="UP000494165">
    <property type="component" value="Unassembled WGS sequence"/>
</dbReference>
<dbReference type="InterPro" id="IPR011600">
    <property type="entry name" value="Pept_C14_caspase"/>
</dbReference>
<feature type="repeat" description="ANK" evidence="4">
    <location>
        <begin position="1414"/>
        <end position="1446"/>
    </location>
</feature>
<evidence type="ECO:0000259" key="6">
    <source>
        <dbReference type="PROSITE" id="PS50207"/>
    </source>
</evidence>
<dbReference type="PROSITE" id="PS50207">
    <property type="entry name" value="CASPASE_P10"/>
    <property type="match status" value="1"/>
</dbReference>
<dbReference type="SMART" id="SM00115">
    <property type="entry name" value="CASc"/>
    <property type="match status" value="1"/>
</dbReference>
<evidence type="ECO:0008006" key="10">
    <source>
        <dbReference type="Google" id="ProtNLM"/>
    </source>
</evidence>
<dbReference type="InterPro" id="IPR029030">
    <property type="entry name" value="Caspase-like_dom_sf"/>
</dbReference>
<keyword evidence="2" id="KW-0677">Repeat</keyword>
<evidence type="ECO:0000256" key="2">
    <source>
        <dbReference type="ARBA" id="ARBA00022737"/>
    </source>
</evidence>
<dbReference type="SUPFAM" id="SSF48403">
    <property type="entry name" value="Ankyrin repeat"/>
    <property type="match status" value="3"/>
</dbReference>
<keyword evidence="3 4" id="KW-0040">ANK repeat</keyword>
<keyword evidence="9" id="KW-1185">Reference proteome</keyword>
<name>A0A8S1DF71_9INSE</name>
<dbReference type="Pfam" id="PF12796">
    <property type="entry name" value="Ank_2"/>
    <property type="match status" value="3"/>
</dbReference>
<dbReference type="InterPro" id="IPR036770">
    <property type="entry name" value="Ankyrin_rpt-contain_sf"/>
</dbReference>
<feature type="domain" description="Caspase family p10" evidence="6">
    <location>
        <begin position="189"/>
        <end position="243"/>
    </location>
</feature>
<comment type="similarity">
    <text evidence="1 5">Belongs to the peptidase C14A family.</text>
</comment>
<dbReference type="GO" id="GO:0004197">
    <property type="term" value="F:cysteine-type endopeptidase activity"/>
    <property type="evidence" value="ECO:0007669"/>
    <property type="project" value="InterPro"/>
</dbReference>
<evidence type="ECO:0000256" key="1">
    <source>
        <dbReference type="ARBA" id="ARBA00010134"/>
    </source>
</evidence>
<evidence type="ECO:0000256" key="5">
    <source>
        <dbReference type="RuleBase" id="RU003971"/>
    </source>
</evidence>
<evidence type="ECO:0000256" key="4">
    <source>
        <dbReference type="PROSITE-ProRule" id="PRU00023"/>
    </source>
</evidence>
<dbReference type="GO" id="GO:0006508">
    <property type="term" value="P:proteolysis"/>
    <property type="evidence" value="ECO:0007669"/>
    <property type="project" value="InterPro"/>
</dbReference>
<evidence type="ECO:0000313" key="9">
    <source>
        <dbReference type="Proteomes" id="UP000494165"/>
    </source>
</evidence>
<organism evidence="8 9">
    <name type="scientific">Cloeon dipterum</name>
    <dbReference type="NCBI Taxonomy" id="197152"/>
    <lineage>
        <taxon>Eukaryota</taxon>
        <taxon>Metazoa</taxon>
        <taxon>Ecdysozoa</taxon>
        <taxon>Arthropoda</taxon>
        <taxon>Hexapoda</taxon>
        <taxon>Insecta</taxon>
        <taxon>Pterygota</taxon>
        <taxon>Palaeoptera</taxon>
        <taxon>Ephemeroptera</taxon>
        <taxon>Pisciforma</taxon>
        <taxon>Baetidae</taxon>
        <taxon>Cloeon</taxon>
    </lineage>
</organism>
<dbReference type="InterPro" id="IPR002110">
    <property type="entry name" value="Ankyrin_rpt"/>
</dbReference>
<dbReference type="PROSITE" id="PS50208">
    <property type="entry name" value="CASPASE_P20"/>
    <property type="match status" value="1"/>
</dbReference>
<dbReference type="PROSITE" id="PS50088">
    <property type="entry name" value="ANK_REPEAT"/>
    <property type="match status" value="6"/>
</dbReference>
<dbReference type="Gene3D" id="3.40.50.1460">
    <property type="match status" value="2"/>
</dbReference>
<dbReference type="EMBL" id="CADEPI010000195">
    <property type="protein sequence ID" value="CAB3379766.1"/>
    <property type="molecule type" value="Genomic_DNA"/>
</dbReference>
<dbReference type="InterPro" id="IPR001309">
    <property type="entry name" value="Pept_C14_p20"/>
</dbReference>
<dbReference type="InterPro" id="IPR015917">
    <property type="entry name" value="Pept_C14A"/>
</dbReference>
<dbReference type="InterPro" id="IPR002138">
    <property type="entry name" value="Pept_C14_p10"/>
</dbReference>
<dbReference type="InterPro" id="IPR027417">
    <property type="entry name" value="P-loop_NTPase"/>
</dbReference>
<feature type="repeat" description="ANK" evidence="4">
    <location>
        <begin position="1448"/>
        <end position="1481"/>
    </location>
</feature>